<proteinExistence type="predicted"/>
<evidence type="ECO:0000313" key="2">
    <source>
        <dbReference type="Proteomes" id="UP000266723"/>
    </source>
</evidence>
<reference evidence="1 2" key="1">
    <citation type="journal article" date="2020" name="BMC Genomics">
        <title>Intraspecific diversification of the crop wild relative Brassica cretica Lam. using demographic model selection.</title>
        <authorList>
            <person name="Kioukis A."/>
            <person name="Michalopoulou V.A."/>
            <person name="Briers L."/>
            <person name="Pirintsos S."/>
            <person name="Studholme D.J."/>
            <person name="Pavlidis P."/>
            <person name="Sarris P.F."/>
        </authorList>
    </citation>
    <scope>NUCLEOTIDE SEQUENCE [LARGE SCALE GENOMIC DNA]</scope>
    <source>
        <strain evidence="2">cv. PFS-1207/04</strain>
    </source>
</reference>
<dbReference type="EMBL" id="QGKV02000649">
    <property type="protein sequence ID" value="KAF3576460.1"/>
    <property type="molecule type" value="Genomic_DNA"/>
</dbReference>
<dbReference type="Proteomes" id="UP000266723">
    <property type="component" value="Unassembled WGS sequence"/>
</dbReference>
<name>A0ABQ7DGH5_BRACR</name>
<evidence type="ECO:0000313" key="1">
    <source>
        <dbReference type="EMBL" id="KAF3576460.1"/>
    </source>
</evidence>
<keyword evidence="2" id="KW-1185">Reference proteome</keyword>
<accession>A0ABQ7DGH5</accession>
<gene>
    <name evidence="1" type="ORF">DY000_02031172</name>
</gene>
<protein>
    <submittedName>
        <fullName evidence="1">Uncharacterized protein</fullName>
    </submittedName>
</protein>
<comment type="caution">
    <text evidence="1">The sequence shown here is derived from an EMBL/GenBank/DDBJ whole genome shotgun (WGS) entry which is preliminary data.</text>
</comment>
<organism evidence="1 2">
    <name type="scientific">Brassica cretica</name>
    <name type="common">Mustard</name>
    <dbReference type="NCBI Taxonomy" id="69181"/>
    <lineage>
        <taxon>Eukaryota</taxon>
        <taxon>Viridiplantae</taxon>
        <taxon>Streptophyta</taxon>
        <taxon>Embryophyta</taxon>
        <taxon>Tracheophyta</taxon>
        <taxon>Spermatophyta</taxon>
        <taxon>Magnoliopsida</taxon>
        <taxon>eudicotyledons</taxon>
        <taxon>Gunneridae</taxon>
        <taxon>Pentapetalae</taxon>
        <taxon>rosids</taxon>
        <taxon>malvids</taxon>
        <taxon>Brassicales</taxon>
        <taxon>Brassicaceae</taxon>
        <taxon>Brassiceae</taxon>
        <taxon>Brassica</taxon>
    </lineage>
</organism>
<sequence length="119" mass="12917">MPIPMATSRIGGNALVPVDLHVLDIKINYNSSLLLEKAFRATVGAVCDMQTNKLCLALIDPTVYYDPVRVVKKLTGYTEIGDDPGFIAVCYCDPGAEVESDNVASINTQPEASVYEKYS</sequence>